<dbReference type="GO" id="GO:0005634">
    <property type="term" value="C:nucleus"/>
    <property type="evidence" value="ECO:0007669"/>
    <property type="project" value="UniProtKB-SubCell"/>
</dbReference>
<evidence type="ECO:0000313" key="6">
    <source>
        <dbReference type="Proteomes" id="UP000886998"/>
    </source>
</evidence>
<dbReference type="SUPFAM" id="SSF46689">
    <property type="entry name" value="Homeodomain-like"/>
    <property type="match status" value="1"/>
</dbReference>
<gene>
    <name evidence="5" type="primary">NCL1_34304</name>
    <name evidence="5" type="ORF">TNIN_231051</name>
</gene>
<reference evidence="5" key="1">
    <citation type="submission" date="2020-08" db="EMBL/GenBank/DDBJ databases">
        <title>Multicomponent nature underlies the extraordinary mechanical properties of spider dragline silk.</title>
        <authorList>
            <person name="Kono N."/>
            <person name="Nakamura H."/>
            <person name="Mori M."/>
            <person name="Yoshida Y."/>
            <person name="Ohtoshi R."/>
            <person name="Malay A.D."/>
            <person name="Moran D.A.P."/>
            <person name="Tomita M."/>
            <person name="Numata K."/>
            <person name="Arakawa K."/>
        </authorList>
    </citation>
    <scope>NUCLEOTIDE SEQUENCE</scope>
</reference>
<proteinExistence type="predicted"/>
<evidence type="ECO:0000256" key="3">
    <source>
        <dbReference type="SAM" id="MobiDB-lite"/>
    </source>
</evidence>
<dbReference type="Gene3D" id="1.10.10.10">
    <property type="entry name" value="Winged helix-like DNA-binding domain superfamily/Winged helix DNA-binding domain"/>
    <property type="match status" value="1"/>
</dbReference>
<dbReference type="InterPro" id="IPR001523">
    <property type="entry name" value="Paired_dom"/>
</dbReference>
<evidence type="ECO:0000256" key="1">
    <source>
        <dbReference type="ARBA" id="ARBA00004123"/>
    </source>
</evidence>
<evidence type="ECO:0000256" key="2">
    <source>
        <dbReference type="ARBA" id="ARBA00022724"/>
    </source>
</evidence>
<evidence type="ECO:0000259" key="4">
    <source>
        <dbReference type="Pfam" id="PF00292"/>
    </source>
</evidence>
<accession>A0A8X6XN26</accession>
<keyword evidence="6" id="KW-1185">Reference proteome</keyword>
<organism evidence="5 6">
    <name type="scientific">Trichonephila inaurata madagascariensis</name>
    <dbReference type="NCBI Taxonomy" id="2747483"/>
    <lineage>
        <taxon>Eukaryota</taxon>
        <taxon>Metazoa</taxon>
        <taxon>Ecdysozoa</taxon>
        <taxon>Arthropoda</taxon>
        <taxon>Chelicerata</taxon>
        <taxon>Arachnida</taxon>
        <taxon>Araneae</taxon>
        <taxon>Araneomorphae</taxon>
        <taxon>Entelegynae</taxon>
        <taxon>Araneoidea</taxon>
        <taxon>Nephilidae</taxon>
        <taxon>Trichonephila</taxon>
        <taxon>Trichonephila inaurata</taxon>
    </lineage>
</organism>
<feature type="region of interest" description="Disordered" evidence="3">
    <location>
        <begin position="87"/>
        <end position="109"/>
    </location>
</feature>
<dbReference type="Pfam" id="PF00292">
    <property type="entry name" value="PAX"/>
    <property type="match status" value="1"/>
</dbReference>
<comment type="caution">
    <text evidence="5">The sequence shown here is derived from an EMBL/GenBank/DDBJ whole genome shotgun (WGS) entry which is preliminary data.</text>
</comment>
<sequence length="109" mass="12003">MNSGRETSENERALVIKRSKDDKSIREITSLIGKSYGCIQKILQKYRRTGCVANISGRGSKEILSASAKRKITRSVKKNPLLSASKLASSTSSEIGEKNFSRNCQTSFS</sequence>
<dbReference type="InterPro" id="IPR036388">
    <property type="entry name" value="WH-like_DNA-bd_sf"/>
</dbReference>
<feature type="domain" description="Paired" evidence="4">
    <location>
        <begin position="4"/>
        <end position="85"/>
    </location>
</feature>
<dbReference type="GO" id="GO:0003677">
    <property type="term" value="F:DNA binding"/>
    <property type="evidence" value="ECO:0007669"/>
    <property type="project" value="InterPro"/>
</dbReference>
<dbReference type="InterPro" id="IPR009057">
    <property type="entry name" value="Homeodomain-like_sf"/>
</dbReference>
<dbReference type="OrthoDB" id="6429743at2759"/>
<dbReference type="EMBL" id="BMAV01010476">
    <property type="protein sequence ID" value="GFY55570.1"/>
    <property type="molecule type" value="Genomic_DNA"/>
</dbReference>
<dbReference type="AlphaFoldDB" id="A0A8X6XN26"/>
<dbReference type="Proteomes" id="UP000886998">
    <property type="component" value="Unassembled WGS sequence"/>
</dbReference>
<comment type="subcellular location">
    <subcellularLocation>
        <location evidence="1">Nucleus</location>
    </subcellularLocation>
</comment>
<dbReference type="GO" id="GO:0006355">
    <property type="term" value="P:regulation of DNA-templated transcription"/>
    <property type="evidence" value="ECO:0007669"/>
    <property type="project" value="InterPro"/>
</dbReference>
<name>A0A8X6XN26_9ARAC</name>
<keyword evidence="2" id="KW-0563">Paired box</keyword>
<evidence type="ECO:0000313" key="5">
    <source>
        <dbReference type="EMBL" id="GFY55570.1"/>
    </source>
</evidence>
<protein>
    <recommendedName>
        <fullName evidence="4">Paired domain-containing protein</fullName>
    </recommendedName>
</protein>